<feature type="domain" description="WYL" evidence="2">
    <location>
        <begin position="138"/>
        <end position="203"/>
    </location>
</feature>
<comment type="caution">
    <text evidence="3">The sequence shown here is derived from an EMBL/GenBank/DDBJ whole genome shotgun (WGS) entry which is preliminary data.</text>
</comment>
<evidence type="ECO:0000313" key="3">
    <source>
        <dbReference type="EMBL" id="KYF77158.1"/>
    </source>
</evidence>
<dbReference type="InterPro" id="IPR036388">
    <property type="entry name" value="WH-like_DNA-bd_sf"/>
</dbReference>
<dbReference type="Pfam" id="PF13280">
    <property type="entry name" value="WYL"/>
    <property type="match status" value="1"/>
</dbReference>
<dbReference type="InterPro" id="IPR051534">
    <property type="entry name" value="CBASS_pafABC_assoc_protein"/>
</dbReference>
<evidence type="ECO:0000313" key="4">
    <source>
        <dbReference type="Proteomes" id="UP000075635"/>
    </source>
</evidence>
<sequence length="232" mass="25938">MSRANRLLRLVQLLRRHRRPVSAASLADELGVSVRSVYRDIDALREQGASIEGAAGVGYQLRPGFLLPPLMFTDEELEAVILGLRLTAEHGDEALGRAAGEVVAKLRAVLPRDLKTLVDETALLAGPSLQRQPEQIDLAEVRRCIREQRKARIAYADRRGAASERVVWPIALGFFERARVVVAWCEERADFRSFRADRIARWTTSGDRFGRPRAALLAEWRAREAIPAQLPG</sequence>
<gene>
    <name evidence="3" type="ORF">BE17_30310</name>
</gene>
<reference evidence="3 4" key="1">
    <citation type="submission" date="2014-02" db="EMBL/GenBank/DDBJ databases">
        <title>The small core and large imbalanced accessory genome model reveals a collaborative survival strategy of Sorangium cellulosum strains in nature.</title>
        <authorList>
            <person name="Han K."/>
            <person name="Peng R."/>
            <person name="Blom J."/>
            <person name="Li Y.-Z."/>
        </authorList>
    </citation>
    <scope>NUCLEOTIDE SEQUENCE [LARGE SCALE GENOMIC DNA]</scope>
    <source>
        <strain evidence="3 4">So0011-07</strain>
    </source>
</reference>
<dbReference type="Pfam" id="PF08279">
    <property type="entry name" value="HTH_11"/>
    <property type="match status" value="1"/>
</dbReference>
<dbReference type="Gene3D" id="1.10.10.10">
    <property type="entry name" value="Winged helix-like DNA-binding domain superfamily/Winged helix DNA-binding domain"/>
    <property type="match status" value="1"/>
</dbReference>
<dbReference type="SUPFAM" id="SSF46785">
    <property type="entry name" value="Winged helix' DNA-binding domain"/>
    <property type="match status" value="1"/>
</dbReference>
<dbReference type="PANTHER" id="PTHR34580:SF3">
    <property type="entry name" value="PROTEIN PAFB"/>
    <property type="match status" value="1"/>
</dbReference>
<dbReference type="InterPro" id="IPR036390">
    <property type="entry name" value="WH_DNA-bd_sf"/>
</dbReference>
<accession>A0A150RBR1</accession>
<dbReference type="PROSITE" id="PS52050">
    <property type="entry name" value="WYL"/>
    <property type="match status" value="1"/>
</dbReference>
<dbReference type="AlphaFoldDB" id="A0A150RBR1"/>
<name>A0A150RBR1_SORCE</name>
<evidence type="ECO:0000259" key="2">
    <source>
        <dbReference type="Pfam" id="PF13280"/>
    </source>
</evidence>
<feature type="domain" description="Helix-turn-helix type 11" evidence="1">
    <location>
        <begin position="6"/>
        <end position="60"/>
    </location>
</feature>
<dbReference type="GO" id="GO:0003677">
    <property type="term" value="F:DNA binding"/>
    <property type="evidence" value="ECO:0007669"/>
    <property type="project" value="UniProtKB-KW"/>
</dbReference>
<protein>
    <submittedName>
        <fullName evidence="3">DNA-binding protein</fullName>
    </submittedName>
</protein>
<dbReference type="InterPro" id="IPR026881">
    <property type="entry name" value="WYL_dom"/>
</dbReference>
<evidence type="ECO:0000259" key="1">
    <source>
        <dbReference type="Pfam" id="PF08279"/>
    </source>
</evidence>
<dbReference type="InterPro" id="IPR013196">
    <property type="entry name" value="HTH_11"/>
</dbReference>
<dbReference type="Proteomes" id="UP000075635">
    <property type="component" value="Unassembled WGS sequence"/>
</dbReference>
<keyword evidence="3" id="KW-0238">DNA-binding</keyword>
<dbReference type="EMBL" id="JEMB01002935">
    <property type="protein sequence ID" value="KYF77158.1"/>
    <property type="molecule type" value="Genomic_DNA"/>
</dbReference>
<organism evidence="3 4">
    <name type="scientific">Sorangium cellulosum</name>
    <name type="common">Polyangium cellulosum</name>
    <dbReference type="NCBI Taxonomy" id="56"/>
    <lineage>
        <taxon>Bacteria</taxon>
        <taxon>Pseudomonadati</taxon>
        <taxon>Myxococcota</taxon>
        <taxon>Polyangia</taxon>
        <taxon>Polyangiales</taxon>
        <taxon>Polyangiaceae</taxon>
        <taxon>Sorangium</taxon>
    </lineage>
</organism>
<proteinExistence type="predicted"/>
<dbReference type="PANTHER" id="PTHR34580">
    <property type="match status" value="1"/>
</dbReference>